<organism evidence="2 3">
    <name type="scientific">Cinnamomum micranthum f. kanehirae</name>
    <dbReference type="NCBI Taxonomy" id="337451"/>
    <lineage>
        <taxon>Eukaryota</taxon>
        <taxon>Viridiplantae</taxon>
        <taxon>Streptophyta</taxon>
        <taxon>Embryophyta</taxon>
        <taxon>Tracheophyta</taxon>
        <taxon>Spermatophyta</taxon>
        <taxon>Magnoliopsida</taxon>
        <taxon>Magnoliidae</taxon>
        <taxon>Laurales</taxon>
        <taxon>Lauraceae</taxon>
        <taxon>Cinnamomum</taxon>
    </lineage>
</organism>
<comment type="caution">
    <text evidence="2">The sequence shown here is derived from an EMBL/GenBank/DDBJ whole genome shotgun (WGS) entry which is preliminary data.</text>
</comment>
<sequence>MERLSEEEAWSLFNDKVGDVAMSPNIEAIARDIVKKCDGLPLAIIVIGSSLRKRRDSGFGLALREGIYSGFLVKFKKGKDGFGTSHAAIMETLASCSGVCLQDDCTTRKLSELGLANMNELKDCWVESCEKMETLFDGDEKQEACALLPNLERLNIVTLPELRSLCDGPLLLGSLSKLRFLRLYNCRNLKKVFQLGIIRQLCSLEFLFVLQCSNMEEIIEIEEEEEMSMSVASHTHNVISYNNDSLILPNIKEIRLWSLPELVSICGGFSNFEWPSLETIEIIECPKLKSLSFLSNGTKL</sequence>
<dbReference type="InterPro" id="IPR032675">
    <property type="entry name" value="LRR_dom_sf"/>
</dbReference>
<dbReference type="PANTHER" id="PTHR33463">
    <property type="entry name" value="NB-ARC DOMAIN-CONTAINING PROTEIN-RELATED"/>
    <property type="match status" value="1"/>
</dbReference>
<keyword evidence="3" id="KW-1185">Reference proteome</keyword>
<dbReference type="Proteomes" id="UP000283530">
    <property type="component" value="Unassembled WGS sequence"/>
</dbReference>
<dbReference type="InterPro" id="IPR027417">
    <property type="entry name" value="P-loop_NTPase"/>
</dbReference>
<dbReference type="SUPFAM" id="SSF52540">
    <property type="entry name" value="P-loop containing nucleoside triphosphate hydrolases"/>
    <property type="match status" value="1"/>
</dbReference>
<dbReference type="InterPro" id="IPR057135">
    <property type="entry name" value="At4g27190-like_LRR"/>
</dbReference>
<dbReference type="AlphaFoldDB" id="A0A3S3NSV4"/>
<dbReference type="InterPro" id="IPR050905">
    <property type="entry name" value="Plant_NBS-LRR"/>
</dbReference>
<protein>
    <submittedName>
        <fullName evidence="2">Disease resistance-like protein</fullName>
    </submittedName>
</protein>
<gene>
    <name evidence="2" type="ORF">CKAN_02755000</name>
</gene>
<dbReference type="PANTHER" id="PTHR33463:SF209">
    <property type="entry name" value="DISEASE RESISTANCE PROTEIN RPS2-LIKE"/>
    <property type="match status" value="1"/>
</dbReference>
<dbReference type="PRINTS" id="PR00364">
    <property type="entry name" value="DISEASERSIST"/>
</dbReference>
<accession>A0A3S3NSV4</accession>
<dbReference type="Gene3D" id="1.10.8.430">
    <property type="entry name" value="Helical domain of apoptotic protease-activating factors"/>
    <property type="match status" value="1"/>
</dbReference>
<name>A0A3S3NSV4_9MAGN</name>
<proteinExistence type="predicted"/>
<evidence type="ECO:0000313" key="3">
    <source>
        <dbReference type="Proteomes" id="UP000283530"/>
    </source>
</evidence>
<dbReference type="Gene3D" id="3.80.10.10">
    <property type="entry name" value="Ribonuclease Inhibitor"/>
    <property type="match status" value="1"/>
</dbReference>
<dbReference type="GO" id="GO:0005524">
    <property type="term" value="F:ATP binding"/>
    <property type="evidence" value="ECO:0007669"/>
    <property type="project" value="UniProtKB-KW"/>
</dbReference>
<dbReference type="OrthoDB" id="1752144at2759"/>
<feature type="domain" description="Disease resistance protein At4g27190-like leucine-rich repeats" evidence="1">
    <location>
        <begin position="174"/>
        <end position="291"/>
    </location>
</feature>
<dbReference type="Pfam" id="PF23247">
    <property type="entry name" value="LRR_RPS2"/>
    <property type="match status" value="1"/>
</dbReference>
<dbReference type="GO" id="GO:0043531">
    <property type="term" value="F:ADP binding"/>
    <property type="evidence" value="ECO:0007669"/>
    <property type="project" value="InterPro"/>
</dbReference>
<dbReference type="InterPro" id="IPR042197">
    <property type="entry name" value="Apaf_helical"/>
</dbReference>
<evidence type="ECO:0000259" key="1">
    <source>
        <dbReference type="Pfam" id="PF23247"/>
    </source>
</evidence>
<evidence type="ECO:0000313" key="2">
    <source>
        <dbReference type="EMBL" id="RWR98059.1"/>
    </source>
</evidence>
<reference evidence="2 3" key="1">
    <citation type="journal article" date="2019" name="Nat. Plants">
        <title>Stout camphor tree genome fills gaps in understanding of flowering plant genome evolution.</title>
        <authorList>
            <person name="Chaw S.M."/>
            <person name="Liu Y.C."/>
            <person name="Wu Y.W."/>
            <person name="Wang H.Y."/>
            <person name="Lin C.I."/>
            <person name="Wu C.S."/>
            <person name="Ke H.M."/>
            <person name="Chang L.Y."/>
            <person name="Hsu C.Y."/>
            <person name="Yang H.T."/>
            <person name="Sudianto E."/>
            <person name="Hsu M.H."/>
            <person name="Wu K.P."/>
            <person name="Wang L.N."/>
            <person name="Leebens-Mack J.H."/>
            <person name="Tsai I.J."/>
        </authorList>
    </citation>
    <scope>NUCLEOTIDE SEQUENCE [LARGE SCALE GENOMIC DNA]</scope>
    <source>
        <strain evidence="3">cv. Chaw 1501</strain>
        <tissue evidence="2">Young leaves</tissue>
    </source>
</reference>
<dbReference type="EMBL" id="QPKB01000439">
    <property type="protein sequence ID" value="RWR98059.1"/>
    <property type="molecule type" value="Genomic_DNA"/>
</dbReference>
<dbReference type="SUPFAM" id="SSF52047">
    <property type="entry name" value="RNI-like"/>
    <property type="match status" value="1"/>
</dbReference>